<protein>
    <submittedName>
        <fullName evidence="1">Uncharacterized protein</fullName>
    </submittedName>
</protein>
<sequence length="32" mass="3807">MHNIQNCVKNFRRAISTPEIFTRFGLLINYIP</sequence>
<reference evidence="1" key="1">
    <citation type="submission" date="2018-02" db="EMBL/GenBank/DDBJ databases">
        <title>Rhizophora mucronata_Transcriptome.</title>
        <authorList>
            <person name="Meera S.P."/>
            <person name="Sreeshan A."/>
            <person name="Augustine A."/>
        </authorList>
    </citation>
    <scope>NUCLEOTIDE SEQUENCE</scope>
    <source>
        <tissue evidence="1">Leaf</tissue>
    </source>
</reference>
<dbReference type="EMBL" id="GGEC01077755">
    <property type="protein sequence ID" value="MBX58239.1"/>
    <property type="molecule type" value="Transcribed_RNA"/>
</dbReference>
<dbReference type="AlphaFoldDB" id="A0A2P2PUD9"/>
<proteinExistence type="predicted"/>
<name>A0A2P2PUD9_RHIMU</name>
<accession>A0A2P2PUD9</accession>
<organism evidence="1">
    <name type="scientific">Rhizophora mucronata</name>
    <name type="common">Asiatic mangrove</name>
    <dbReference type="NCBI Taxonomy" id="61149"/>
    <lineage>
        <taxon>Eukaryota</taxon>
        <taxon>Viridiplantae</taxon>
        <taxon>Streptophyta</taxon>
        <taxon>Embryophyta</taxon>
        <taxon>Tracheophyta</taxon>
        <taxon>Spermatophyta</taxon>
        <taxon>Magnoliopsida</taxon>
        <taxon>eudicotyledons</taxon>
        <taxon>Gunneridae</taxon>
        <taxon>Pentapetalae</taxon>
        <taxon>rosids</taxon>
        <taxon>fabids</taxon>
        <taxon>Malpighiales</taxon>
        <taxon>Rhizophoraceae</taxon>
        <taxon>Rhizophora</taxon>
    </lineage>
</organism>
<evidence type="ECO:0000313" key="1">
    <source>
        <dbReference type="EMBL" id="MBX58239.1"/>
    </source>
</evidence>